<dbReference type="Gene3D" id="3.90.550.10">
    <property type="entry name" value="Spore Coat Polysaccharide Biosynthesis Protein SpsA, Chain A"/>
    <property type="match status" value="1"/>
</dbReference>
<dbReference type="PANTHER" id="PTHR43179:SF12">
    <property type="entry name" value="GALACTOFURANOSYLTRANSFERASE GLFT2"/>
    <property type="match status" value="1"/>
</dbReference>
<feature type="transmembrane region" description="Helical" evidence="5">
    <location>
        <begin position="248"/>
        <end position="266"/>
    </location>
</feature>
<evidence type="ECO:0000256" key="3">
    <source>
        <dbReference type="ARBA" id="ARBA00022676"/>
    </source>
</evidence>
<accession>B8HXI0</accession>
<reference evidence="7" key="1">
    <citation type="submission" date="2009-01" db="EMBL/GenBank/DDBJ databases">
        <title>Complete sequence of chromosome Cyanothece sp. PCC 7425.</title>
        <authorList>
            <consortium name="US DOE Joint Genome Institute"/>
            <person name="Lucas S."/>
            <person name="Copeland A."/>
            <person name="Lapidus A."/>
            <person name="Glavina del Rio T."/>
            <person name="Dalin E."/>
            <person name="Tice H."/>
            <person name="Bruce D."/>
            <person name="Goodwin L."/>
            <person name="Pitluck S."/>
            <person name="Sims D."/>
            <person name="Meineke L."/>
            <person name="Brettin T."/>
            <person name="Detter J.C."/>
            <person name="Han C."/>
            <person name="Larimer F."/>
            <person name="Land M."/>
            <person name="Hauser L."/>
            <person name="Kyrpides N."/>
            <person name="Ovchinnikova G."/>
            <person name="Liberton M."/>
            <person name="Stoeckel J."/>
            <person name="Banerjee A."/>
            <person name="Singh A."/>
            <person name="Page L."/>
            <person name="Sato H."/>
            <person name="Zhao L."/>
            <person name="Sherman L."/>
            <person name="Pakrasi H."/>
            <person name="Richardson P."/>
        </authorList>
    </citation>
    <scope>NUCLEOTIDE SEQUENCE</scope>
    <source>
        <strain evidence="7">PCC 7425</strain>
    </source>
</reference>
<comment type="pathway">
    <text evidence="1">Cell wall biogenesis; cell wall polysaccharide biosynthesis.</text>
</comment>
<dbReference type="KEGG" id="cyn:Cyan7425_4212"/>
<dbReference type="InterPro" id="IPR029044">
    <property type="entry name" value="Nucleotide-diphossugar_trans"/>
</dbReference>
<name>B8HXI0_CYAP4</name>
<keyword evidence="5" id="KW-0472">Membrane</keyword>
<evidence type="ECO:0000256" key="4">
    <source>
        <dbReference type="ARBA" id="ARBA00022679"/>
    </source>
</evidence>
<protein>
    <submittedName>
        <fullName evidence="7">Glycosyl transferase family 2</fullName>
    </submittedName>
</protein>
<evidence type="ECO:0000313" key="7">
    <source>
        <dbReference type="EMBL" id="ACL46525.1"/>
    </source>
</evidence>
<dbReference type="GO" id="GO:0016757">
    <property type="term" value="F:glycosyltransferase activity"/>
    <property type="evidence" value="ECO:0007669"/>
    <property type="project" value="UniProtKB-KW"/>
</dbReference>
<keyword evidence="3" id="KW-0328">Glycosyltransferase</keyword>
<dbReference type="Pfam" id="PF00535">
    <property type="entry name" value="Glycos_transf_2"/>
    <property type="match status" value="1"/>
</dbReference>
<organism evidence="7">
    <name type="scientific">Cyanothece sp. (strain PCC 7425 / ATCC 29141)</name>
    <dbReference type="NCBI Taxonomy" id="395961"/>
    <lineage>
        <taxon>Bacteria</taxon>
        <taxon>Bacillati</taxon>
        <taxon>Cyanobacteriota</taxon>
        <taxon>Cyanophyceae</taxon>
        <taxon>Gomontiellales</taxon>
        <taxon>Cyanothecaceae</taxon>
        <taxon>Cyanothece</taxon>
    </lineage>
</organism>
<dbReference type="SUPFAM" id="SSF53448">
    <property type="entry name" value="Nucleotide-diphospho-sugar transferases"/>
    <property type="match status" value="1"/>
</dbReference>
<dbReference type="EMBL" id="CP001344">
    <property type="protein sequence ID" value="ACL46525.1"/>
    <property type="molecule type" value="Genomic_DNA"/>
</dbReference>
<dbReference type="STRING" id="395961.Cyan7425_4212"/>
<dbReference type="AlphaFoldDB" id="B8HXI0"/>
<keyword evidence="5" id="KW-1133">Transmembrane helix</keyword>
<keyword evidence="4 7" id="KW-0808">Transferase</keyword>
<dbReference type="eggNOG" id="COG1216">
    <property type="taxonomic scope" value="Bacteria"/>
</dbReference>
<proteinExistence type="inferred from homology"/>
<feature type="domain" description="Glycosyltransferase 2-like" evidence="6">
    <location>
        <begin position="7"/>
        <end position="136"/>
    </location>
</feature>
<evidence type="ECO:0000256" key="5">
    <source>
        <dbReference type="SAM" id="Phobius"/>
    </source>
</evidence>
<dbReference type="HOGENOM" id="CLU_023845_4_1_3"/>
<comment type="similarity">
    <text evidence="2">Belongs to the glycosyltransferase 2 family.</text>
</comment>
<sequence>MKTFHFITVNYFSAPYIEKLIDSLQSLAFDRYRITVVNNSPADVGVAALLHKYPELTVIEAGGNLGFGGGCNLGIAAVYQQDPEALIWLINPDATLAPNAIDYVDQCLIHHPSLAILGTRIRDGEGRVWFHRGTFNPWLGCIDYYPGQPEVAADQPTVVPSRWVTGCSMILNLSQFDHCPGFDPAYFLYYEDNDFCERYFRQGYRIGVTQSVLVTHAVSSISSRNKAAKYQHQTYSRLRFLSLYGTKFALGLNLAAILGLIAFSLLRDRDRATGRWQGLRQFIQGVAHNKPEPSHGSKLNPQS</sequence>
<dbReference type="PANTHER" id="PTHR43179">
    <property type="entry name" value="RHAMNOSYLTRANSFERASE WBBL"/>
    <property type="match status" value="1"/>
</dbReference>
<evidence type="ECO:0000256" key="2">
    <source>
        <dbReference type="ARBA" id="ARBA00006739"/>
    </source>
</evidence>
<gene>
    <name evidence="7" type="ordered locus">Cyan7425_4212</name>
</gene>
<dbReference type="InterPro" id="IPR001173">
    <property type="entry name" value="Glyco_trans_2-like"/>
</dbReference>
<evidence type="ECO:0000259" key="6">
    <source>
        <dbReference type="Pfam" id="PF00535"/>
    </source>
</evidence>
<dbReference type="CAZy" id="GT2">
    <property type="family name" value="Glycosyltransferase Family 2"/>
</dbReference>
<keyword evidence="5" id="KW-0812">Transmembrane</keyword>
<evidence type="ECO:0000256" key="1">
    <source>
        <dbReference type="ARBA" id="ARBA00004776"/>
    </source>
</evidence>